<dbReference type="RefSeq" id="WP_267613063.1">
    <property type="nucleotide sequence ID" value="NZ_JAOVZQ010000001.1"/>
</dbReference>
<gene>
    <name evidence="2" type="ORF">OEG82_14215</name>
</gene>
<dbReference type="Gene3D" id="2.40.128.130">
    <property type="entry name" value="Autotransporter beta-domain"/>
    <property type="match status" value="1"/>
</dbReference>
<evidence type="ECO:0000259" key="1">
    <source>
        <dbReference type="Pfam" id="PF03797"/>
    </source>
</evidence>
<name>A0ABT3YGZ2_9HYPH</name>
<dbReference type="SUPFAM" id="SSF103515">
    <property type="entry name" value="Autotransporter"/>
    <property type="match status" value="1"/>
</dbReference>
<protein>
    <submittedName>
        <fullName evidence="2">Autotransporter domain-containing protein</fullName>
    </submittedName>
</protein>
<dbReference type="Proteomes" id="UP001081283">
    <property type="component" value="Unassembled WGS sequence"/>
</dbReference>
<comment type="caution">
    <text evidence="2">The sequence shown here is derived from an EMBL/GenBank/DDBJ whole genome shotgun (WGS) entry which is preliminary data.</text>
</comment>
<sequence>MGYAFSFDDVSVVPTAGFSYSRTVADNVTIDAAPGGTLQFEDVENMVGFASVSVAKTYILPNETSALQPFVTATLYNDFASDPVVNYIAPSLAVTPTTTTNFGTYGEFSAGVNYRNILDAEDGGLREVSASIRGDLTFNKDLLGGRITANLRLQF</sequence>
<accession>A0ABT3YGZ2</accession>
<keyword evidence="3" id="KW-1185">Reference proteome</keyword>
<dbReference type="EMBL" id="JAOVZQ010000001">
    <property type="protein sequence ID" value="MCY0095168.1"/>
    <property type="molecule type" value="Genomic_DNA"/>
</dbReference>
<evidence type="ECO:0000313" key="3">
    <source>
        <dbReference type="Proteomes" id="UP001081283"/>
    </source>
</evidence>
<proteinExistence type="predicted"/>
<dbReference type="Pfam" id="PF03797">
    <property type="entry name" value="Autotransporter"/>
    <property type="match status" value="1"/>
</dbReference>
<dbReference type="InterPro" id="IPR036709">
    <property type="entry name" value="Autotransporte_beta_dom_sf"/>
</dbReference>
<organism evidence="2 3">
    <name type="scientific">Hoeflea ulvae</name>
    <dbReference type="NCBI Taxonomy" id="2983764"/>
    <lineage>
        <taxon>Bacteria</taxon>
        <taxon>Pseudomonadati</taxon>
        <taxon>Pseudomonadota</taxon>
        <taxon>Alphaproteobacteria</taxon>
        <taxon>Hyphomicrobiales</taxon>
        <taxon>Rhizobiaceae</taxon>
        <taxon>Hoeflea</taxon>
    </lineage>
</organism>
<dbReference type="InterPro" id="IPR005546">
    <property type="entry name" value="Autotransporte_beta"/>
</dbReference>
<evidence type="ECO:0000313" key="2">
    <source>
        <dbReference type="EMBL" id="MCY0095168.1"/>
    </source>
</evidence>
<feature type="domain" description="Autotransporter" evidence="1">
    <location>
        <begin position="2"/>
        <end position="115"/>
    </location>
</feature>
<reference evidence="2" key="1">
    <citation type="submission" date="2022-10" db="EMBL/GenBank/DDBJ databases">
        <title>Hoeflea sp. J2-29, isolated from marine algae.</title>
        <authorList>
            <person name="Kristyanto S."/>
            <person name="Kim J.M."/>
            <person name="Jeon C.O."/>
        </authorList>
    </citation>
    <scope>NUCLEOTIDE SEQUENCE</scope>
    <source>
        <strain evidence="2">J2-29</strain>
    </source>
</reference>